<protein>
    <submittedName>
        <fullName evidence="1">Uncharacterized protein</fullName>
    </submittedName>
</protein>
<dbReference type="EMBL" id="KZ825898">
    <property type="protein sequence ID" value="PYH93169.1"/>
    <property type="molecule type" value="Genomic_DNA"/>
</dbReference>
<dbReference type="VEuPathDB" id="FungiDB:BO71DRAFT_355815"/>
<gene>
    <name evidence="1" type="ORF">BO71DRAFT_355815</name>
</gene>
<reference evidence="1 2" key="1">
    <citation type="submission" date="2018-02" db="EMBL/GenBank/DDBJ databases">
        <title>The genomes of Aspergillus section Nigri reveals drivers in fungal speciation.</title>
        <authorList>
            <consortium name="DOE Joint Genome Institute"/>
            <person name="Vesth T.C."/>
            <person name="Nybo J."/>
            <person name="Theobald S."/>
            <person name="Brandl J."/>
            <person name="Frisvad J.C."/>
            <person name="Nielsen K.F."/>
            <person name="Lyhne E.K."/>
            <person name="Kogle M.E."/>
            <person name="Kuo A."/>
            <person name="Riley R."/>
            <person name="Clum A."/>
            <person name="Nolan M."/>
            <person name="Lipzen A."/>
            <person name="Salamov A."/>
            <person name="Henrissat B."/>
            <person name="Wiebenga A."/>
            <person name="De vries R.P."/>
            <person name="Grigoriev I.V."/>
            <person name="Mortensen U.H."/>
            <person name="Andersen M.R."/>
            <person name="Baker S.E."/>
        </authorList>
    </citation>
    <scope>NUCLEOTIDE SEQUENCE [LARGE SCALE GENOMIC DNA]</scope>
    <source>
        <strain evidence="1 2">CBS 707.79</strain>
    </source>
</reference>
<proteinExistence type="predicted"/>
<evidence type="ECO:0000313" key="1">
    <source>
        <dbReference type="EMBL" id="PYH93169.1"/>
    </source>
</evidence>
<organism evidence="1 2">
    <name type="scientific">Aspergillus ellipticus CBS 707.79</name>
    <dbReference type="NCBI Taxonomy" id="1448320"/>
    <lineage>
        <taxon>Eukaryota</taxon>
        <taxon>Fungi</taxon>
        <taxon>Dikarya</taxon>
        <taxon>Ascomycota</taxon>
        <taxon>Pezizomycotina</taxon>
        <taxon>Eurotiomycetes</taxon>
        <taxon>Eurotiomycetidae</taxon>
        <taxon>Eurotiales</taxon>
        <taxon>Aspergillaceae</taxon>
        <taxon>Aspergillus</taxon>
        <taxon>Aspergillus subgen. Circumdati</taxon>
    </lineage>
</organism>
<evidence type="ECO:0000313" key="2">
    <source>
        <dbReference type="Proteomes" id="UP000247810"/>
    </source>
</evidence>
<accession>A0A319D7H6</accession>
<dbReference type="OrthoDB" id="4505337at2759"/>
<sequence>MELVSTQISDVPESNPEQAIEIFLASHPAQKHLDLLTEILTQSSSIDERVAALIHGAWYHVCRNNLWCPRYGSLDEYRQSIDYSSVVKPILQRHKKSDRAKQLSSQIILRQWSVHYTMAIPEAFRPLFWSKHLLTLMAALSKAKPLPEALELLQKSVRARPHRGRSRPQLVPSDIQRVLDKLKATQSLKGGYKGMSQSNSLTVYQPVQQKQQISGPTPGQCGEIVQPDPCSIVPPFVPQPFFEDVKNAVVSSPPALVDEQADMKVNTCGCAPICLPLTTLLSDSVSELSRPLVTSLLHWARSVSWESLCEDHLKHLYHHMTLVEPYGMDRREIVRHLELICNRRRSSSGSSDSSTKDQMTTLLPPITEMADDQQLFGRYTAMPQLWSSWQKDGVVHIAGFFDYLEQYGIFDRVRNTLKKHASGDDFHLISQKCYELICQMIQQDPAYYSLIVACRPDKNWRLIHRPGHYHRETSPDTEDKLVIDLTLGQTDLFSTAKGTSDIQSTIMLPTFSPEHILNVIPGSHVEPSPESELSISQALGETRCITMHSGDLVLTMPNLTRCPGTFMSPALLNISQSGVDDNFETLENGYGGTWARLAIIQNYKELGMQYLGPLDRPSAPSHFQGYAGDDSRLESASALGEALMGRREWKDRKVIHQRNLALGNDELSALGFVKKVRDRLAVEFHETLDLIELCHEGSVTAPTGLDLAGLQQVPQLNNCPTTYTGLMPEMDFSMIDFSWIPDPVNGMQFDIDFGKAMDQTAGFYTPDPMSHSGGLMYQITGE</sequence>
<dbReference type="Proteomes" id="UP000247810">
    <property type="component" value="Unassembled WGS sequence"/>
</dbReference>
<name>A0A319D7H6_9EURO</name>
<dbReference type="AlphaFoldDB" id="A0A319D7H6"/>
<dbReference type="STRING" id="1448320.A0A319D7H6"/>
<keyword evidence="2" id="KW-1185">Reference proteome</keyword>